<dbReference type="AlphaFoldDB" id="A0A9X4RVA7"/>
<dbReference type="PROSITE" id="PS51257">
    <property type="entry name" value="PROKAR_LIPOPROTEIN"/>
    <property type="match status" value="1"/>
</dbReference>
<evidence type="ECO:0000313" key="2">
    <source>
        <dbReference type="EMBL" id="MDG4946486.1"/>
    </source>
</evidence>
<evidence type="ECO:0000313" key="3">
    <source>
        <dbReference type="Proteomes" id="UP001152599"/>
    </source>
</evidence>
<dbReference type="Proteomes" id="UP001152599">
    <property type="component" value="Unassembled WGS sequence"/>
</dbReference>
<proteinExistence type="predicted"/>
<name>A0A9X4RVA7_9FLAO</name>
<sequence>MNKIIGIMFAFFMVSCAVQNPFETKAVQGKWEIVSLNGEKINNTQPVYLDFGENNMLSGNTGCNQVTGKYTVTLDKVITFSQLGSTRMACEPKQMALETQVLEMLDKVNNFNITGDKISLSIGLNAPIAELRRMSDNEIVNKYWKLTELDGKKVTMSENQEKEQYFILKSDNTITGFAGCNTFNGKYTLKEGMRISFDENMAMTMKACQDVDFNESEFLQVFLKADNYTIHDDKLSLNIGKRAPLAKFEAVYF</sequence>
<dbReference type="PANTHER" id="PTHR35535:SF1">
    <property type="entry name" value="HEAT SHOCK PROTEIN HSLJ"/>
    <property type="match status" value="1"/>
</dbReference>
<feature type="domain" description="DUF306" evidence="1">
    <location>
        <begin position="27"/>
        <end position="121"/>
    </location>
</feature>
<dbReference type="RefSeq" id="WP_304420883.1">
    <property type="nucleotide sequence ID" value="NZ_JANCMU010000005.1"/>
</dbReference>
<evidence type="ECO:0000259" key="1">
    <source>
        <dbReference type="Pfam" id="PF03724"/>
    </source>
</evidence>
<dbReference type="PANTHER" id="PTHR35535">
    <property type="entry name" value="HEAT SHOCK PROTEIN HSLJ"/>
    <property type="match status" value="1"/>
</dbReference>
<feature type="domain" description="DUF306" evidence="1">
    <location>
        <begin position="138"/>
        <end position="248"/>
    </location>
</feature>
<dbReference type="InterPro" id="IPR053147">
    <property type="entry name" value="Hsp_HslJ-like"/>
</dbReference>
<dbReference type="Gene3D" id="2.40.128.270">
    <property type="match status" value="2"/>
</dbReference>
<keyword evidence="3" id="KW-1185">Reference proteome</keyword>
<gene>
    <name evidence="2" type="ORF">NMK71_08675</name>
</gene>
<dbReference type="InterPro" id="IPR005184">
    <property type="entry name" value="DUF306_Meta_HslJ"/>
</dbReference>
<comment type="caution">
    <text evidence="2">The sequence shown here is derived from an EMBL/GenBank/DDBJ whole genome shotgun (WGS) entry which is preliminary data.</text>
</comment>
<accession>A0A9X4RVA7</accession>
<dbReference type="EMBL" id="JANCMU010000005">
    <property type="protein sequence ID" value="MDG4946486.1"/>
    <property type="molecule type" value="Genomic_DNA"/>
</dbReference>
<dbReference type="Pfam" id="PF03724">
    <property type="entry name" value="META"/>
    <property type="match status" value="2"/>
</dbReference>
<reference evidence="2" key="1">
    <citation type="submission" date="2022-07" db="EMBL/GenBank/DDBJ databases">
        <title>Description and genome-wide analysis of Profundicola chukchiensis gen. nov., sp. nov., marine bacteria isolated from bottom sediments of the Chukchi Sea.</title>
        <authorList>
            <person name="Romanenko L."/>
            <person name="Otstavnykh N."/>
            <person name="Kurilenko V."/>
            <person name="Eremeev V."/>
            <person name="Velansky P."/>
            <person name="Mikhailov V."/>
            <person name="Isaeva M."/>
        </authorList>
    </citation>
    <scope>NUCLEOTIDE SEQUENCE</scope>
    <source>
        <strain evidence="2">KMM 9713</strain>
    </source>
</reference>
<organism evidence="2 3">
    <name type="scientific">Profundicola chukchiensis</name>
    <dbReference type="NCBI Taxonomy" id="2961959"/>
    <lineage>
        <taxon>Bacteria</taxon>
        <taxon>Pseudomonadati</taxon>
        <taxon>Bacteroidota</taxon>
        <taxon>Flavobacteriia</taxon>
        <taxon>Flavobacteriales</taxon>
        <taxon>Weeksellaceae</taxon>
        <taxon>Profundicola</taxon>
    </lineage>
</organism>
<dbReference type="InterPro" id="IPR038670">
    <property type="entry name" value="HslJ-like_sf"/>
</dbReference>
<protein>
    <submittedName>
        <fullName evidence="2">META domain-containing protein</fullName>
    </submittedName>
</protein>